<keyword evidence="1" id="KW-1133">Transmembrane helix</keyword>
<organism evidence="2 3">
    <name type="scientific">Aureibacillus halotolerans</name>
    <dbReference type="NCBI Taxonomy" id="1508390"/>
    <lineage>
        <taxon>Bacteria</taxon>
        <taxon>Bacillati</taxon>
        <taxon>Bacillota</taxon>
        <taxon>Bacilli</taxon>
        <taxon>Bacillales</taxon>
        <taxon>Bacillaceae</taxon>
        <taxon>Aureibacillus</taxon>
    </lineage>
</organism>
<dbReference type="Proteomes" id="UP000295632">
    <property type="component" value="Unassembled WGS sequence"/>
</dbReference>
<name>A0A4R6U1Y1_9BACI</name>
<feature type="transmembrane region" description="Helical" evidence="1">
    <location>
        <begin position="107"/>
        <end position="127"/>
    </location>
</feature>
<sequence>MRFSRHCFRSYNVWMWFFVAVVLLLCAWDQRMFVMDLAQYKGLHSNQWDVLMACLGSPFLVLYLISPFWIFHSSRMILQDWDPVVLIRFKSPMHWVWFTLAKRIGQLIVFYVLLLLAAVAMTTGIPWESDWSAFTKSPSGHLIAYTQPVYESGISPWLGVLLEMGLAGGYLIVIQLLLYSLFLLFSHKRLVLLFGSVLIFIGGIVSYKMVPGDLPFAKVTSYFVLSYTLQSFPAVWVPFAMYLLFSVVLLGFAYLYLRMKRIE</sequence>
<feature type="transmembrane region" description="Helical" evidence="1">
    <location>
        <begin position="235"/>
        <end position="257"/>
    </location>
</feature>
<dbReference type="OrthoDB" id="2356989at2"/>
<feature type="transmembrane region" description="Helical" evidence="1">
    <location>
        <begin position="50"/>
        <end position="71"/>
    </location>
</feature>
<dbReference type="AlphaFoldDB" id="A0A4R6U1Y1"/>
<evidence type="ECO:0008006" key="4">
    <source>
        <dbReference type="Google" id="ProtNLM"/>
    </source>
</evidence>
<keyword evidence="3" id="KW-1185">Reference proteome</keyword>
<reference evidence="2 3" key="1">
    <citation type="submission" date="2019-03" db="EMBL/GenBank/DDBJ databases">
        <title>Genomic Encyclopedia of Type Strains, Phase IV (KMG-IV): sequencing the most valuable type-strain genomes for metagenomic binning, comparative biology and taxonomic classification.</title>
        <authorList>
            <person name="Goeker M."/>
        </authorList>
    </citation>
    <scope>NUCLEOTIDE SEQUENCE [LARGE SCALE GENOMIC DNA]</scope>
    <source>
        <strain evidence="2 3">DSM 28697</strain>
    </source>
</reference>
<evidence type="ECO:0000313" key="2">
    <source>
        <dbReference type="EMBL" id="TDQ38365.1"/>
    </source>
</evidence>
<comment type="caution">
    <text evidence="2">The sequence shown here is derived from an EMBL/GenBank/DDBJ whole genome shotgun (WGS) entry which is preliminary data.</text>
</comment>
<proteinExistence type="predicted"/>
<dbReference type="EMBL" id="SNYJ01000010">
    <property type="protein sequence ID" value="TDQ38365.1"/>
    <property type="molecule type" value="Genomic_DNA"/>
</dbReference>
<keyword evidence="1" id="KW-0812">Transmembrane</keyword>
<gene>
    <name evidence="2" type="ORF">EV213_110112</name>
</gene>
<evidence type="ECO:0000256" key="1">
    <source>
        <dbReference type="SAM" id="Phobius"/>
    </source>
</evidence>
<dbReference type="RefSeq" id="WP_133580939.1">
    <property type="nucleotide sequence ID" value="NZ_SNYJ01000010.1"/>
</dbReference>
<accession>A0A4R6U1Y1</accession>
<evidence type="ECO:0000313" key="3">
    <source>
        <dbReference type="Proteomes" id="UP000295632"/>
    </source>
</evidence>
<feature type="transmembrane region" description="Helical" evidence="1">
    <location>
        <begin position="12"/>
        <end position="30"/>
    </location>
</feature>
<protein>
    <recommendedName>
        <fullName evidence="4">ABC-2 family transporter</fullName>
    </recommendedName>
</protein>
<feature type="transmembrane region" description="Helical" evidence="1">
    <location>
        <begin position="157"/>
        <end position="178"/>
    </location>
</feature>
<keyword evidence="1" id="KW-0472">Membrane</keyword>
<feature type="transmembrane region" description="Helical" evidence="1">
    <location>
        <begin position="190"/>
        <end position="210"/>
    </location>
</feature>